<dbReference type="InterPro" id="IPR023198">
    <property type="entry name" value="PGP-like_dom2"/>
</dbReference>
<dbReference type="Gene3D" id="3.40.50.1000">
    <property type="entry name" value="HAD superfamily/HAD-like"/>
    <property type="match status" value="1"/>
</dbReference>
<dbReference type="InterPro" id="IPR041492">
    <property type="entry name" value="HAD_2"/>
</dbReference>
<dbReference type="SUPFAM" id="SSF56784">
    <property type="entry name" value="HAD-like"/>
    <property type="match status" value="1"/>
</dbReference>
<dbReference type="InterPro" id="IPR023214">
    <property type="entry name" value="HAD_sf"/>
</dbReference>
<dbReference type="AlphaFoldDB" id="A0AAW1IJF7"/>
<reference evidence="1" key="1">
    <citation type="submission" date="2024-03" db="EMBL/GenBank/DDBJ databases">
        <title>WGS assembly of Saponaria officinalis var. Norfolk2.</title>
        <authorList>
            <person name="Jenkins J."/>
            <person name="Shu S."/>
            <person name="Grimwood J."/>
            <person name="Barry K."/>
            <person name="Goodstein D."/>
            <person name="Schmutz J."/>
            <person name="Leebens-Mack J."/>
            <person name="Osbourn A."/>
        </authorList>
    </citation>
    <scope>NUCLEOTIDE SEQUENCE [LARGE SCALE GENOMIC DNA]</scope>
    <source>
        <strain evidence="1">JIC</strain>
    </source>
</reference>
<dbReference type="FunFam" id="3.40.50.1000:FF:000119">
    <property type="entry name" value="Bifunctional riboflavin kinase/FMN phosphatase"/>
    <property type="match status" value="1"/>
</dbReference>
<dbReference type="PANTHER" id="PTHR18901">
    <property type="entry name" value="2-DEOXYGLUCOSE-6-PHOSPHATE PHOSPHATASE 2"/>
    <property type="match status" value="1"/>
</dbReference>
<evidence type="ECO:0000313" key="2">
    <source>
        <dbReference type="Proteomes" id="UP001443914"/>
    </source>
</evidence>
<dbReference type="InterPro" id="IPR006439">
    <property type="entry name" value="HAD-SF_hydro_IA"/>
</dbReference>
<dbReference type="Gene3D" id="1.10.150.240">
    <property type="entry name" value="Putative phosphatase, domain 2"/>
    <property type="match status" value="1"/>
</dbReference>
<name>A0AAW1IJF7_SAPOF</name>
<comment type="caution">
    <text evidence="1">The sequence shown here is derived from an EMBL/GenBank/DDBJ whole genome shotgun (WGS) entry which is preliminary data.</text>
</comment>
<dbReference type="PROSITE" id="PS01228">
    <property type="entry name" value="COF_1"/>
    <property type="match status" value="1"/>
</dbReference>
<gene>
    <name evidence="1" type="ORF">RND81_09G089800</name>
</gene>
<organism evidence="1 2">
    <name type="scientific">Saponaria officinalis</name>
    <name type="common">Common soapwort</name>
    <name type="synonym">Lychnis saponaria</name>
    <dbReference type="NCBI Taxonomy" id="3572"/>
    <lineage>
        <taxon>Eukaryota</taxon>
        <taxon>Viridiplantae</taxon>
        <taxon>Streptophyta</taxon>
        <taxon>Embryophyta</taxon>
        <taxon>Tracheophyta</taxon>
        <taxon>Spermatophyta</taxon>
        <taxon>Magnoliopsida</taxon>
        <taxon>eudicotyledons</taxon>
        <taxon>Gunneridae</taxon>
        <taxon>Pentapetalae</taxon>
        <taxon>Caryophyllales</taxon>
        <taxon>Caryophyllaceae</taxon>
        <taxon>Caryophylleae</taxon>
        <taxon>Saponaria</taxon>
    </lineage>
</organism>
<proteinExistence type="predicted"/>
<dbReference type="GO" id="GO:0006114">
    <property type="term" value="P:glycerol biosynthetic process"/>
    <property type="evidence" value="ECO:0007669"/>
    <property type="project" value="TreeGrafter"/>
</dbReference>
<dbReference type="FunFam" id="1.10.150.240:FF:000001">
    <property type="entry name" value="Haloacid dehalogenase-like hydrolase domain"/>
    <property type="match status" value="1"/>
</dbReference>
<dbReference type="SFLD" id="SFLDG01135">
    <property type="entry name" value="C1.5.6:_HAD__Beta-PGM__Phospha"/>
    <property type="match status" value="1"/>
</dbReference>
<dbReference type="SFLD" id="SFLDG01129">
    <property type="entry name" value="C1.5:_HAD__Beta-PGM__Phosphata"/>
    <property type="match status" value="1"/>
</dbReference>
<evidence type="ECO:0008006" key="3">
    <source>
        <dbReference type="Google" id="ProtNLM"/>
    </source>
</evidence>
<evidence type="ECO:0000313" key="1">
    <source>
        <dbReference type="EMBL" id="KAK9689906.1"/>
    </source>
</evidence>
<dbReference type="Proteomes" id="UP001443914">
    <property type="component" value="Unassembled WGS sequence"/>
</dbReference>
<dbReference type="PANTHER" id="PTHR18901:SF44">
    <property type="entry name" value="OS01G0757900 PROTEIN"/>
    <property type="match status" value="1"/>
</dbReference>
<sequence>MTNTDYNSAKTKISAVILDLDGTLLNTGLVVRSVLKEYLASYGKVLITDSKHGRVGKTQKESAAAIVMNYELPITPDEYIAEINPLCNAKWKDAKALPGANRLIQYLHKHRIPFALASNSSREHIEAKISNQKGWKESFSVIVGSDQVQSGKPSADLFLEAAKQLTVDASNCLVIEEDSLVGVKAGKAAGMKVVVVPSDTEADAATVADLSLDSLLEFQPELWGLPPFDDWVNNAFPVTPIYLEGQLTDGFLAESPEKDVHTSVLPHQSCGVYFGWAKIGISKDIKVVVCIKRKLSVTSQSYIQLCSVDESIDHLNGEQMHLVLVGYIRGFRSEVNYKSVALSCLKLPVFTCPESSRGSGLITQFWKWAALQTLVAKFFEML</sequence>
<keyword evidence="2" id="KW-1185">Reference proteome</keyword>
<dbReference type="Pfam" id="PF13419">
    <property type="entry name" value="HAD_2"/>
    <property type="match status" value="1"/>
</dbReference>
<dbReference type="SFLD" id="SFLDS00003">
    <property type="entry name" value="Haloacid_Dehalogenase"/>
    <property type="match status" value="1"/>
</dbReference>
<protein>
    <recommendedName>
        <fullName evidence="3">Riboflavin kinase</fullName>
    </recommendedName>
</protein>
<accession>A0AAW1IJF7</accession>
<dbReference type="NCBIfam" id="TIGR01509">
    <property type="entry name" value="HAD-SF-IA-v3"/>
    <property type="match status" value="1"/>
</dbReference>
<dbReference type="InterPro" id="IPR036412">
    <property type="entry name" value="HAD-like_sf"/>
</dbReference>
<dbReference type="GO" id="GO:0043136">
    <property type="term" value="F:sn-glycerol 3-phosphatase activity"/>
    <property type="evidence" value="ECO:0007669"/>
    <property type="project" value="TreeGrafter"/>
</dbReference>
<dbReference type="EMBL" id="JBDFQZ010000009">
    <property type="protein sequence ID" value="KAK9689906.1"/>
    <property type="molecule type" value="Genomic_DNA"/>
</dbReference>